<dbReference type="AlphaFoldDB" id="A0AAE3N7Z2"/>
<keyword evidence="1" id="KW-0732">Signal</keyword>
<feature type="signal peptide" evidence="1">
    <location>
        <begin position="1"/>
        <end position="18"/>
    </location>
</feature>
<dbReference type="PROSITE" id="PS51257">
    <property type="entry name" value="PROKAR_LIPOPROTEIN"/>
    <property type="match status" value="1"/>
</dbReference>
<proteinExistence type="predicted"/>
<sequence>MKSLLALLVLASTLTGCAVHGPSGAVIIDPPGGHGGGQGKFCPPGQAKKGNC</sequence>
<accession>A0AAE3N7Z2</accession>
<gene>
    <name evidence="2" type="ORF">PGB34_12995</name>
</gene>
<name>A0AAE3N7Z2_9BURK</name>
<organism evidence="2 3">
    <name type="scientific">Xenophilus arseniciresistens</name>
    <dbReference type="NCBI Taxonomy" id="1283306"/>
    <lineage>
        <taxon>Bacteria</taxon>
        <taxon>Pseudomonadati</taxon>
        <taxon>Pseudomonadota</taxon>
        <taxon>Betaproteobacteria</taxon>
        <taxon>Burkholderiales</taxon>
        <taxon>Comamonadaceae</taxon>
        <taxon>Xenophilus</taxon>
    </lineage>
</organism>
<dbReference type="EMBL" id="JAQIPB010000006">
    <property type="protein sequence ID" value="MDA7417280.1"/>
    <property type="molecule type" value="Genomic_DNA"/>
</dbReference>
<evidence type="ECO:0000313" key="3">
    <source>
        <dbReference type="Proteomes" id="UP001212602"/>
    </source>
</evidence>
<evidence type="ECO:0000313" key="2">
    <source>
        <dbReference type="EMBL" id="MDA7417280.1"/>
    </source>
</evidence>
<dbReference type="RefSeq" id="WP_271428522.1">
    <property type="nucleotide sequence ID" value="NZ_JAQIPB010000006.1"/>
</dbReference>
<evidence type="ECO:0000256" key="1">
    <source>
        <dbReference type="SAM" id="SignalP"/>
    </source>
</evidence>
<protein>
    <recommendedName>
        <fullName evidence="4">Lipoprotein</fullName>
    </recommendedName>
</protein>
<reference evidence="2" key="1">
    <citation type="submission" date="2023-01" db="EMBL/GenBank/DDBJ databases">
        <title>Xenophilus mangrovi sp. nov., isolated from soil of Mangrove nature reserve.</title>
        <authorList>
            <person name="Xu S."/>
            <person name="Liu Z."/>
            <person name="Xu Y."/>
        </authorList>
    </citation>
    <scope>NUCLEOTIDE SEQUENCE</scope>
    <source>
        <strain evidence="2">YW8</strain>
    </source>
</reference>
<evidence type="ECO:0008006" key="4">
    <source>
        <dbReference type="Google" id="ProtNLM"/>
    </source>
</evidence>
<keyword evidence="3" id="KW-1185">Reference proteome</keyword>
<feature type="chain" id="PRO_5042260776" description="Lipoprotein" evidence="1">
    <location>
        <begin position="19"/>
        <end position="52"/>
    </location>
</feature>
<dbReference type="Proteomes" id="UP001212602">
    <property type="component" value="Unassembled WGS sequence"/>
</dbReference>
<comment type="caution">
    <text evidence="2">The sequence shown here is derived from an EMBL/GenBank/DDBJ whole genome shotgun (WGS) entry which is preliminary data.</text>
</comment>